<evidence type="ECO:0000259" key="1">
    <source>
        <dbReference type="Pfam" id="PF08915"/>
    </source>
</evidence>
<dbReference type="GO" id="GO:0008270">
    <property type="term" value="F:zinc ion binding"/>
    <property type="evidence" value="ECO:0007669"/>
    <property type="project" value="InterPro"/>
</dbReference>
<dbReference type="GO" id="GO:0005524">
    <property type="term" value="F:ATP binding"/>
    <property type="evidence" value="ECO:0007669"/>
    <property type="project" value="InterPro"/>
</dbReference>
<dbReference type="GO" id="GO:0005737">
    <property type="term" value="C:cytoplasm"/>
    <property type="evidence" value="ECO:0007669"/>
    <property type="project" value="InterPro"/>
</dbReference>
<evidence type="ECO:0000313" key="2">
    <source>
        <dbReference type="EMBL" id="GAI22911.1"/>
    </source>
</evidence>
<dbReference type="EMBL" id="BARV01022691">
    <property type="protein sequence ID" value="GAI22911.1"/>
    <property type="molecule type" value="Genomic_DNA"/>
</dbReference>
<dbReference type="InterPro" id="IPR023509">
    <property type="entry name" value="DTD-like_sf"/>
</dbReference>
<dbReference type="GO" id="GO:0004829">
    <property type="term" value="F:threonine-tRNA ligase activity"/>
    <property type="evidence" value="ECO:0007669"/>
    <property type="project" value="InterPro"/>
</dbReference>
<sequence length="184" mass="20212">MAEEVPAEQRSGRLEEVLVVFIAAEEEDEGLADAIAKNAAREIADVARKVEAERVALYPYAHLSSSLAPPKVAIELLDATRDALSELGLEVHRLPFGWYKAFRLSCKGHPLSELSRTITAEAVEEAVAEEAKAPSEYIILTPDGREHELDLKNVDACEGLRGWPLLRQFVLSEELGQKPGEEPA</sequence>
<protein>
    <recommendedName>
        <fullName evidence="1">Threonyl-tRNA synthetase editing domain-containing protein</fullName>
    </recommendedName>
</protein>
<reference evidence="2" key="1">
    <citation type="journal article" date="2014" name="Front. Microbiol.">
        <title>High frequency of phylogenetically diverse reductive dehalogenase-homologous genes in deep subseafloor sedimentary metagenomes.</title>
        <authorList>
            <person name="Kawai M."/>
            <person name="Futagami T."/>
            <person name="Toyoda A."/>
            <person name="Takaki Y."/>
            <person name="Nishi S."/>
            <person name="Hori S."/>
            <person name="Arai W."/>
            <person name="Tsubouchi T."/>
            <person name="Morono Y."/>
            <person name="Uchiyama I."/>
            <person name="Ito T."/>
            <person name="Fujiyama A."/>
            <person name="Inagaki F."/>
            <person name="Takami H."/>
        </authorList>
    </citation>
    <scope>NUCLEOTIDE SEQUENCE</scope>
    <source>
        <strain evidence="2">Expedition CK06-06</strain>
    </source>
</reference>
<proteinExistence type="predicted"/>
<comment type="caution">
    <text evidence="2">The sequence shown here is derived from an EMBL/GenBank/DDBJ whole genome shotgun (WGS) entry which is preliminary data.</text>
</comment>
<dbReference type="AlphaFoldDB" id="X1MXZ6"/>
<name>X1MXZ6_9ZZZZ</name>
<gene>
    <name evidence="2" type="ORF">S06H3_37357</name>
</gene>
<dbReference type="InterPro" id="IPR015011">
    <property type="entry name" value="Threonyl-tRNA_syn_edit_dom_arc"/>
</dbReference>
<accession>X1MXZ6</accession>
<dbReference type="Pfam" id="PF08915">
    <property type="entry name" value="tRNA-Thr_ED"/>
    <property type="match status" value="1"/>
</dbReference>
<organism evidence="2">
    <name type="scientific">marine sediment metagenome</name>
    <dbReference type="NCBI Taxonomy" id="412755"/>
    <lineage>
        <taxon>unclassified sequences</taxon>
        <taxon>metagenomes</taxon>
        <taxon>ecological metagenomes</taxon>
    </lineage>
</organism>
<dbReference type="Gene3D" id="3.50.80.10">
    <property type="entry name" value="D-tyrosyl-tRNA(Tyr) deacylase"/>
    <property type="match status" value="1"/>
</dbReference>
<feature type="non-terminal residue" evidence="2">
    <location>
        <position position="184"/>
    </location>
</feature>
<feature type="domain" description="Threonyl-tRNA synthetase editing" evidence="1">
    <location>
        <begin position="4"/>
        <end position="118"/>
    </location>
</feature>